<sequence>MNRGTGPPTANMIRIPDAMSEKVCYQHRRSERLRNKDYVFTEESMCASTSAFAPSLDEFGGNKESSNSGPSDEIPGAESESAEDVSSGGTPSTCREVYAEQVPSSREAIRGNDFSNTIFVDDSLPSKNNVSTARDDDITPGHSQPACDSGGGTVQSDLPSESLPGPQAPPDFGLLGACLDSRWGENENARVRRPSSVPHPGIDTRFHVPASRVLSSPLNESDYRRLLGTMTENCNQLQNSLARLNNISSFASGSDASVRCEVGELKAANAKLSTSLTSMAEELDATKGTLNSVRSELQLVSEDKAKTERLLHTQTLELSRLNQELINSRARESKLQSSLDEVEKAIGKAPRR</sequence>
<accession>A0AA41RU30</accession>
<gene>
    <name evidence="2" type="ORF">MKW94_021447</name>
</gene>
<dbReference type="EMBL" id="JAJJMA010007010">
    <property type="protein sequence ID" value="MCL7021998.1"/>
    <property type="molecule type" value="Genomic_DNA"/>
</dbReference>
<feature type="region of interest" description="Disordered" evidence="1">
    <location>
        <begin position="332"/>
        <end position="352"/>
    </location>
</feature>
<keyword evidence="3" id="KW-1185">Reference proteome</keyword>
<dbReference type="Proteomes" id="UP001177140">
    <property type="component" value="Unassembled WGS sequence"/>
</dbReference>
<organism evidence="2 3">
    <name type="scientific">Papaver nudicaule</name>
    <name type="common">Iceland poppy</name>
    <dbReference type="NCBI Taxonomy" id="74823"/>
    <lineage>
        <taxon>Eukaryota</taxon>
        <taxon>Viridiplantae</taxon>
        <taxon>Streptophyta</taxon>
        <taxon>Embryophyta</taxon>
        <taxon>Tracheophyta</taxon>
        <taxon>Spermatophyta</taxon>
        <taxon>Magnoliopsida</taxon>
        <taxon>Ranunculales</taxon>
        <taxon>Papaveraceae</taxon>
        <taxon>Papaveroideae</taxon>
        <taxon>Papaver</taxon>
    </lineage>
</organism>
<feature type="region of interest" description="Disordered" evidence="1">
    <location>
        <begin position="53"/>
        <end position="93"/>
    </location>
</feature>
<evidence type="ECO:0000313" key="2">
    <source>
        <dbReference type="EMBL" id="MCL7021998.1"/>
    </source>
</evidence>
<comment type="caution">
    <text evidence="2">The sequence shown here is derived from an EMBL/GenBank/DDBJ whole genome shotgun (WGS) entry which is preliminary data.</text>
</comment>
<protein>
    <submittedName>
        <fullName evidence="2">Uncharacterized protein</fullName>
    </submittedName>
</protein>
<proteinExistence type="predicted"/>
<dbReference type="AlphaFoldDB" id="A0AA41RU30"/>
<feature type="region of interest" description="Disordered" evidence="1">
    <location>
        <begin position="117"/>
        <end position="166"/>
    </location>
</feature>
<name>A0AA41RU30_PAPNU</name>
<reference evidence="2" key="1">
    <citation type="submission" date="2022-03" db="EMBL/GenBank/DDBJ databases">
        <title>A functionally conserved STORR gene fusion in Papaver species that diverged 16.8 million years ago.</title>
        <authorList>
            <person name="Catania T."/>
        </authorList>
    </citation>
    <scope>NUCLEOTIDE SEQUENCE</scope>
    <source>
        <strain evidence="2">S-191538</strain>
    </source>
</reference>
<evidence type="ECO:0000313" key="3">
    <source>
        <dbReference type="Proteomes" id="UP001177140"/>
    </source>
</evidence>
<evidence type="ECO:0000256" key="1">
    <source>
        <dbReference type="SAM" id="MobiDB-lite"/>
    </source>
</evidence>